<feature type="region of interest" description="Disordered" evidence="1">
    <location>
        <begin position="1"/>
        <end position="28"/>
    </location>
</feature>
<reference evidence="2 3" key="1">
    <citation type="journal article" date="2015" name="Sci. Rep.">
        <title>The power of single molecule real-time sequencing technology in the de novo assembly of a eukaryotic genome.</title>
        <authorList>
            <person name="Sakai H."/>
            <person name="Naito K."/>
            <person name="Ogiso-Tanaka E."/>
            <person name="Takahashi Y."/>
            <person name="Iseki K."/>
            <person name="Muto C."/>
            <person name="Satou K."/>
            <person name="Teruya K."/>
            <person name="Shiroma A."/>
            <person name="Shimoji M."/>
            <person name="Hirano T."/>
            <person name="Itoh T."/>
            <person name="Kaga A."/>
            <person name="Tomooka N."/>
        </authorList>
    </citation>
    <scope>NUCLEOTIDE SEQUENCE [LARGE SCALE GENOMIC DNA]</scope>
    <source>
        <strain evidence="3">cv. Shumari</strain>
    </source>
</reference>
<evidence type="ECO:0000256" key="1">
    <source>
        <dbReference type="SAM" id="MobiDB-lite"/>
    </source>
</evidence>
<keyword evidence="3" id="KW-1185">Reference proteome</keyword>
<dbReference type="OrthoDB" id="1000646at2759"/>
<dbReference type="EMBL" id="AP015036">
    <property type="protein sequence ID" value="BAT81880.1"/>
    <property type="molecule type" value="Genomic_DNA"/>
</dbReference>
<proteinExistence type="predicted"/>
<protein>
    <recommendedName>
        <fullName evidence="4">Reverse transcriptase Ty1/copia-type domain-containing protein</fullName>
    </recommendedName>
</protein>
<evidence type="ECO:0000313" key="2">
    <source>
        <dbReference type="EMBL" id="BAT81880.1"/>
    </source>
</evidence>
<evidence type="ECO:0008006" key="4">
    <source>
        <dbReference type="Google" id="ProtNLM"/>
    </source>
</evidence>
<gene>
    <name evidence="2" type="primary">Vigan.03G178800</name>
    <name evidence="2" type="ORF">VIGAN_03178800</name>
</gene>
<dbReference type="Proteomes" id="UP000291084">
    <property type="component" value="Chromosome 3"/>
</dbReference>
<dbReference type="AlphaFoldDB" id="A0A0S3RMW9"/>
<name>A0A0S3RMW9_PHAAN</name>
<evidence type="ECO:0000313" key="3">
    <source>
        <dbReference type="Proteomes" id="UP000291084"/>
    </source>
</evidence>
<sequence>MVPSPCSLALPQVSHPQPPIPTGIVTRSKNNITKPKSKLNLHLTTKQPIEPFTITQALRDPDWRAAMQTEYDALCKNNTWDLVPSSIYWSEHCWLQMDFSHQMSA</sequence>
<accession>A0A0S3RMW9</accession>
<organism evidence="2 3">
    <name type="scientific">Vigna angularis var. angularis</name>
    <dbReference type="NCBI Taxonomy" id="157739"/>
    <lineage>
        <taxon>Eukaryota</taxon>
        <taxon>Viridiplantae</taxon>
        <taxon>Streptophyta</taxon>
        <taxon>Embryophyta</taxon>
        <taxon>Tracheophyta</taxon>
        <taxon>Spermatophyta</taxon>
        <taxon>Magnoliopsida</taxon>
        <taxon>eudicotyledons</taxon>
        <taxon>Gunneridae</taxon>
        <taxon>Pentapetalae</taxon>
        <taxon>rosids</taxon>
        <taxon>fabids</taxon>
        <taxon>Fabales</taxon>
        <taxon>Fabaceae</taxon>
        <taxon>Papilionoideae</taxon>
        <taxon>50 kb inversion clade</taxon>
        <taxon>NPAAA clade</taxon>
        <taxon>indigoferoid/millettioid clade</taxon>
        <taxon>Phaseoleae</taxon>
        <taxon>Vigna</taxon>
    </lineage>
</organism>